<evidence type="ECO:0000256" key="1">
    <source>
        <dbReference type="SAM" id="Phobius"/>
    </source>
</evidence>
<feature type="transmembrane region" description="Helical" evidence="1">
    <location>
        <begin position="33"/>
        <end position="51"/>
    </location>
</feature>
<dbReference type="PANTHER" id="PTHR34289">
    <property type="entry name" value="PROTEIN, PUTATIVE (DUF819)-RELATED"/>
    <property type="match status" value="1"/>
</dbReference>
<dbReference type="Proteomes" id="UP000310168">
    <property type="component" value="Unassembled WGS sequence"/>
</dbReference>
<dbReference type="EMBL" id="SJDU01000113">
    <property type="protein sequence ID" value="TKZ35362.1"/>
    <property type="molecule type" value="Genomic_DNA"/>
</dbReference>
<evidence type="ECO:0000313" key="3">
    <source>
        <dbReference type="Proteomes" id="UP000310168"/>
    </source>
</evidence>
<dbReference type="RefSeq" id="WP_137998165.1">
    <property type="nucleotide sequence ID" value="NZ_SJDU01000113.1"/>
</dbReference>
<reference evidence="2 3" key="1">
    <citation type="journal article" date="2019" name="Anaerobe">
        <title>Brachyspira catarrhinii sp. nov., an anaerobic intestinal spirochaete isolated from vervet monkeys may have been misidentified as Brachyspira aalborgi in previous studies.</title>
        <authorList>
            <person name="Phillips N.D."/>
            <person name="La T."/>
            <person name="Hampson D.J."/>
        </authorList>
    </citation>
    <scope>NUCLEOTIDE SEQUENCE [LARGE SCALE GENOMIC DNA]</scope>
    <source>
        <strain evidence="2 3">Z12</strain>
    </source>
</reference>
<name>A0ABY2TR54_9SPIR</name>
<protein>
    <submittedName>
        <fullName evidence="2">DUF819 family protein</fullName>
    </submittedName>
</protein>
<gene>
    <name evidence="2" type="ORF">EZH24_05640</name>
</gene>
<keyword evidence="1" id="KW-0472">Membrane</keyword>
<proteinExistence type="predicted"/>
<dbReference type="Pfam" id="PF05684">
    <property type="entry name" value="DUF819"/>
    <property type="match status" value="1"/>
</dbReference>
<organism evidence="2 3">
    <name type="scientific">Brachyspira catarrhinii</name>
    <dbReference type="NCBI Taxonomy" id="2528966"/>
    <lineage>
        <taxon>Bacteria</taxon>
        <taxon>Pseudomonadati</taxon>
        <taxon>Spirochaetota</taxon>
        <taxon>Spirochaetia</taxon>
        <taxon>Brachyspirales</taxon>
        <taxon>Brachyspiraceae</taxon>
        <taxon>Brachyspira</taxon>
    </lineage>
</organism>
<keyword evidence="3" id="KW-1185">Reference proteome</keyword>
<feature type="transmembrane region" description="Helical" evidence="1">
    <location>
        <begin position="63"/>
        <end position="82"/>
    </location>
</feature>
<accession>A0ABY2TR54</accession>
<evidence type="ECO:0000313" key="2">
    <source>
        <dbReference type="EMBL" id="TKZ35362.1"/>
    </source>
</evidence>
<dbReference type="InterPro" id="IPR008537">
    <property type="entry name" value="DUF819"/>
</dbReference>
<dbReference type="PANTHER" id="PTHR34289:SF8">
    <property type="entry name" value="DUF819 DOMAIN-CONTAINING PROTEIN"/>
    <property type="match status" value="1"/>
</dbReference>
<feature type="transmembrane region" description="Helical" evidence="1">
    <location>
        <begin position="88"/>
        <end position="110"/>
    </location>
</feature>
<comment type="caution">
    <text evidence="2">The sequence shown here is derived from an EMBL/GenBank/DDBJ whole genome shotgun (WGS) entry which is preliminary data.</text>
</comment>
<feature type="non-terminal residue" evidence="2">
    <location>
        <position position="1"/>
    </location>
</feature>
<sequence length="170" mass="18665">VLISKYISNIFSNFIPINNILLKTFNGLLGNQYLIITTVSIICASVFKNIFNKINLSQEIGTFFIYLFFFVIGCPASLNEIIKNSPLLFVFCLIAIFINMAFTLVFGKILNFNLEEIILSSNANIGGPTTATAMAISKGWVELVGPIMLVGIFGYAIGTYFGVLIGNLLI</sequence>
<feature type="transmembrane region" description="Helical" evidence="1">
    <location>
        <begin position="147"/>
        <end position="169"/>
    </location>
</feature>
<keyword evidence="1" id="KW-0812">Transmembrane</keyword>
<keyword evidence="1" id="KW-1133">Transmembrane helix</keyword>